<dbReference type="InterPro" id="IPR039426">
    <property type="entry name" value="TonB-dep_rcpt-like"/>
</dbReference>
<dbReference type="InterPro" id="IPR036942">
    <property type="entry name" value="Beta-barrel_TonB_sf"/>
</dbReference>
<dbReference type="InterPro" id="IPR010917">
    <property type="entry name" value="TonB_rcpt_CS"/>
</dbReference>
<keyword evidence="2" id="KW-0813">Transport</keyword>
<gene>
    <name evidence="9" type="ORF">GETHOR_01760</name>
</gene>
<accession>A0ABM8DMH4</accession>
<proteinExistence type="predicted"/>
<dbReference type="Pfam" id="PF25183">
    <property type="entry name" value="OMP_b-brl_4"/>
    <property type="match status" value="3"/>
</dbReference>
<name>A0ABM8DMH4_9BACT</name>
<evidence type="ECO:0000256" key="4">
    <source>
        <dbReference type="ARBA" id="ARBA00022692"/>
    </source>
</evidence>
<comment type="subcellular location">
    <subcellularLocation>
        <location evidence="1">Cell outer membrane</location>
        <topology evidence="1">Multi-pass membrane protein</topology>
    </subcellularLocation>
</comment>
<protein>
    <submittedName>
        <fullName evidence="9">Membrane protein</fullName>
    </submittedName>
</protein>
<dbReference type="EMBL" id="AP027079">
    <property type="protein sequence ID" value="BDU68075.1"/>
    <property type="molecule type" value="Genomic_DNA"/>
</dbReference>
<reference evidence="10" key="1">
    <citation type="journal article" date="2023" name="Int. J. Syst. Evol. Microbiol.">
        <title>Mesoterricola silvestris gen. nov., sp. nov., Mesoterricola sediminis sp. nov., Geothrix oryzae sp. nov., Geothrix edaphica sp. nov., Geothrix rubra sp. nov., and Geothrix limicola sp. nov., six novel members of Acidobacteriota isolated from soils.</title>
        <authorList>
            <person name="Itoh H."/>
            <person name="Sugisawa Y."/>
            <person name="Mise K."/>
            <person name="Xu Z."/>
            <person name="Kuniyasu M."/>
            <person name="Ushijima N."/>
            <person name="Kawano K."/>
            <person name="Kobayashi E."/>
            <person name="Shiratori Y."/>
            <person name="Masuda Y."/>
            <person name="Senoo K."/>
        </authorList>
    </citation>
    <scope>NUCLEOTIDE SEQUENCE [LARGE SCALE GENOMIC DNA]</scope>
    <source>
        <strain evidence="10">Red222</strain>
    </source>
</reference>
<dbReference type="Gene3D" id="2.40.170.20">
    <property type="entry name" value="TonB-dependent receptor, beta-barrel domain"/>
    <property type="match status" value="1"/>
</dbReference>
<evidence type="ECO:0000256" key="2">
    <source>
        <dbReference type="ARBA" id="ARBA00022448"/>
    </source>
</evidence>
<keyword evidence="7" id="KW-0732">Signal</keyword>
<keyword evidence="10" id="KW-1185">Reference proteome</keyword>
<feature type="domain" description="TonB-dependent transporter Oar-like beta-barrel" evidence="8">
    <location>
        <begin position="307"/>
        <end position="549"/>
    </location>
</feature>
<keyword evidence="4" id="KW-0812">Transmembrane</keyword>
<evidence type="ECO:0000256" key="7">
    <source>
        <dbReference type="SAM" id="SignalP"/>
    </source>
</evidence>
<evidence type="ECO:0000256" key="6">
    <source>
        <dbReference type="ARBA" id="ARBA00023237"/>
    </source>
</evidence>
<evidence type="ECO:0000313" key="9">
    <source>
        <dbReference type="EMBL" id="BDU68075.1"/>
    </source>
</evidence>
<dbReference type="InterPro" id="IPR013784">
    <property type="entry name" value="Carb-bd-like_fold"/>
</dbReference>
<evidence type="ECO:0000259" key="8">
    <source>
        <dbReference type="Pfam" id="PF25183"/>
    </source>
</evidence>
<keyword evidence="3" id="KW-1134">Transmembrane beta strand</keyword>
<keyword evidence="5" id="KW-0472">Membrane</keyword>
<feature type="domain" description="TonB-dependent transporter Oar-like beta-barrel" evidence="8">
    <location>
        <begin position="560"/>
        <end position="960"/>
    </location>
</feature>
<evidence type="ECO:0000256" key="5">
    <source>
        <dbReference type="ARBA" id="ARBA00023136"/>
    </source>
</evidence>
<sequence length="999" mass="107546">MNRVLSRLGFTAAAIVAGGGIVAHAQTATTGAVSGIVTDKGGAPLSGATVRLSSSQTSRTYITGTDGSFRMGLLNPGAWTVEVTKGGFQKITQNISVLVNQTQPVTFKMAGEAATVVEVLGTTTTVDTTTTQTGLTTSMDTLSAIPKGRDMSSIAFLAPGVVAGGFAGRNDPSIGGGSGAENAYIVDGLSTTNSSRGFQGTQLVTDFIDQVEIQTGGFKPEFSALGGVFNAVTKSGTNEIKGSTWLTWDAIGIQAVAKKSQYAKPVTQNVNSRYDVGAEIGGPILKDKLFFFAGVDANITESPSGDPNNTGQRDGDRKINALQALAKINWYITQDHQLTFAANINDTKDDYPVRRPVNGDGNTGYTDKNTVQNFVINYDWTISPALFFSAKLGSTEFKDDYAPADSTHIAVTDNMYFQPGGPGGATRPDLAGQAFRSGGGGYNPTLDKVATTQFRADLSWFLGTHNMKFGVSQVESKYTEVASTSGGERVTIRATAAGAFNGVDRQFLSTNATVKAIFTAFYAQDTWDVGNGLKLMYGARYEIQDQRDLHDKSFMKFSNFNDQLQPRLGFTYDVNQDGKTKVSGSYARYFESIPQRMAIRVYANEVYLRYRYSTARSTYNPATGAYAITNPTPSSITDFATPFSFDPIAENIKLPQRNEYTLGLDHTFASGWTAGVHAKYRELKNPMEDMVFTDNAGNPYDEGPTLSYSGGVPTGGAGAAVIGNPGAFQQWRPNPASMTLYLLGLGAANPNGYGINNYGINMLQYYNPATGLFTVQNTGFTKAGNKYASVDFTLDKKTDRDVFSFSYTWSRLEGNYEGVVSSSNGQADGNITASFDYYPYVGYGLLPNDRTHVVKLFASHRFDFFGGDLNVGANWTYQSGTPVSLFDDGSTSEGNAPGSGSSLDIGGYGNAVPAHGQLGQYGRTPALNNVDLHLDWTYKIGKKYKLIPSVDMFNAFNTRYATGVFEQATDQSGTAAVNYGQANNWQIGRRYRFGLKFQF</sequence>
<dbReference type="Gene3D" id="2.60.40.1120">
    <property type="entry name" value="Carboxypeptidase-like, regulatory domain"/>
    <property type="match status" value="1"/>
</dbReference>
<organism evidence="9 10">
    <name type="scientific">Geothrix oryzae</name>
    <dbReference type="NCBI Taxonomy" id="2927975"/>
    <lineage>
        <taxon>Bacteria</taxon>
        <taxon>Pseudomonadati</taxon>
        <taxon>Acidobacteriota</taxon>
        <taxon>Holophagae</taxon>
        <taxon>Holophagales</taxon>
        <taxon>Holophagaceae</taxon>
        <taxon>Geothrix</taxon>
    </lineage>
</organism>
<feature type="signal peptide" evidence="7">
    <location>
        <begin position="1"/>
        <end position="25"/>
    </location>
</feature>
<dbReference type="RefSeq" id="WP_286354701.1">
    <property type="nucleotide sequence ID" value="NZ_AP027079.1"/>
</dbReference>
<dbReference type="Proteomes" id="UP001242010">
    <property type="component" value="Chromosome"/>
</dbReference>
<dbReference type="SUPFAM" id="SSF49452">
    <property type="entry name" value="Starch-binding domain-like"/>
    <property type="match status" value="1"/>
</dbReference>
<dbReference type="PANTHER" id="PTHR30069">
    <property type="entry name" value="TONB-DEPENDENT OUTER MEMBRANE RECEPTOR"/>
    <property type="match status" value="1"/>
</dbReference>
<dbReference type="PROSITE" id="PS01156">
    <property type="entry name" value="TONB_DEPENDENT_REC_2"/>
    <property type="match status" value="1"/>
</dbReference>
<feature type="chain" id="PRO_5046647963" evidence="7">
    <location>
        <begin position="26"/>
        <end position="999"/>
    </location>
</feature>
<evidence type="ECO:0000313" key="10">
    <source>
        <dbReference type="Proteomes" id="UP001242010"/>
    </source>
</evidence>
<dbReference type="InterPro" id="IPR057601">
    <property type="entry name" value="Oar-like_b-barrel"/>
</dbReference>
<keyword evidence="6" id="KW-0998">Cell outer membrane</keyword>
<dbReference type="PANTHER" id="PTHR30069:SF46">
    <property type="entry name" value="OAR PROTEIN"/>
    <property type="match status" value="1"/>
</dbReference>
<evidence type="ECO:0000256" key="3">
    <source>
        <dbReference type="ARBA" id="ARBA00022452"/>
    </source>
</evidence>
<feature type="domain" description="TonB-dependent transporter Oar-like beta-barrel" evidence="8">
    <location>
        <begin position="232"/>
        <end position="297"/>
    </location>
</feature>
<dbReference type="SUPFAM" id="SSF56935">
    <property type="entry name" value="Porins"/>
    <property type="match status" value="1"/>
</dbReference>
<dbReference type="Pfam" id="PF13620">
    <property type="entry name" value="CarboxypepD_reg"/>
    <property type="match status" value="1"/>
</dbReference>
<evidence type="ECO:0000256" key="1">
    <source>
        <dbReference type="ARBA" id="ARBA00004571"/>
    </source>
</evidence>